<evidence type="ECO:0000313" key="1">
    <source>
        <dbReference type="EMBL" id="CAG8768094.1"/>
    </source>
</evidence>
<feature type="non-terminal residue" evidence="1">
    <location>
        <position position="94"/>
    </location>
</feature>
<protein>
    <submittedName>
        <fullName evidence="1">23474_t:CDS:1</fullName>
    </submittedName>
</protein>
<dbReference type="Proteomes" id="UP000789920">
    <property type="component" value="Unassembled WGS sequence"/>
</dbReference>
<accession>A0ACA9QXH7</accession>
<comment type="caution">
    <text evidence="1">The sequence shown here is derived from an EMBL/GenBank/DDBJ whole genome shotgun (WGS) entry which is preliminary data.</text>
</comment>
<proteinExistence type="predicted"/>
<organism evidence="1 2">
    <name type="scientific">Racocetra persica</name>
    <dbReference type="NCBI Taxonomy" id="160502"/>
    <lineage>
        <taxon>Eukaryota</taxon>
        <taxon>Fungi</taxon>
        <taxon>Fungi incertae sedis</taxon>
        <taxon>Mucoromycota</taxon>
        <taxon>Glomeromycotina</taxon>
        <taxon>Glomeromycetes</taxon>
        <taxon>Diversisporales</taxon>
        <taxon>Gigasporaceae</taxon>
        <taxon>Racocetra</taxon>
    </lineage>
</organism>
<keyword evidence="2" id="KW-1185">Reference proteome</keyword>
<evidence type="ECO:0000313" key="2">
    <source>
        <dbReference type="Proteomes" id="UP000789920"/>
    </source>
</evidence>
<gene>
    <name evidence="1" type="ORF">RPERSI_LOCUS16056</name>
</gene>
<sequence length="94" mass="10659">MSDKKSDLSSEDSFLSDEASDNISVGSSSEAASIISLENQSHVTKKIKCDHKFLHDNSIRNMSSHLQDKHNLYENKNKNQDHTVQQILKETLEQ</sequence>
<reference evidence="1" key="1">
    <citation type="submission" date="2021-06" db="EMBL/GenBank/DDBJ databases">
        <authorList>
            <person name="Kallberg Y."/>
            <person name="Tangrot J."/>
            <person name="Rosling A."/>
        </authorList>
    </citation>
    <scope>NUCLEOTIDE SEQUENCE</scope>
    <source>
        <strain evidence="1">MA461A</strain>
    </source>
</reference>
<name>A0ACA9QXH7_9GLOM</name>
<dbReference type="EMBL" id="CAJVQC010039266">
    <property type="protein sequence ID" value="CAG8768094.1"/>
    <property type="molecule type" value="Genomic_DNA"/>
</dbReference>